<organism evidence="1 2">
    <name type="scientific">Vespula germanica</name>
    <name type="common">German yellow jacket</name>
    <name type="synonym">Paravespula germanica</name>
    <dbReference type="NCBI Taxonomy" id="30212"/>
    <lineage>
        <taxon>Eukaryota</taxon>
        <taxon>Metazoa</taxon>
        <taxon>Ecdysozoa</taxon>
        <taxon>Arthropoda</taxon>
        <taxon>Hexapoda</taxon>
        <taxon>Insecta</taxon>
        <taxon>Pterygota</taxon>
        <taxon>Neoptera</taxon>
        <taxon>Endopterygota</taxon>
        <taxon>Hymenoptera</taxon>
        <taxon>Apocrita</taxon>
        <taxon>Aculeata</taxon>
        <taxon>Vespoidea</taxon>
        <taxon>Vespidae</taxon>
        <taxon>Vespinae</taxon>
        <taxon>Vespula</taxon>
    </lineage>
</organism>
<evidence type="ECO:0000313" key="2">
    <source>
        <dbReference type="Proteomes" id="UP000617340"/>
    </source>
</evidence>
<dbReference type="AlphaFoldDB" id="A0A834K4A4"/>
<accession>A0A834K4A4</accession>
<evidence type="ECO:0000313" key="1">
    <source>
        <dbReference type="EMBL" id="KAF7399771.1"/>
    </source>
</evidence>
<sequence>MDREPRGRPLSHTPKGRACFSLRTFAALPIESGNHYITVETRDAGFSDRHFGYRSIVVPDRASDDFSVS</sequence>
<keyword evidence="2" id="KW-1185">Reference proteome</keyword>
<comment type="caution">
    <text evidence="1">The sequence shown here is derived from an EMBL/GenBank/DDBJ whole genome shotgun (WGS) entry which is preliminary data.</text>
</comment>
<protein>
    <submittedName>
        <fullName evidence="1">Uncharacterized protein</fullName>
    </submittedName>
</protein>
<name>A0A834K4A4_VESGE</name>
<gene>
    <name evidence="1" type="ORF">HZH68_008363</name>
</gene>
<proteinExistence type="predicted"/>
<dbReference type="EMBL" id="JACSDZ010000007">
    <property type="protein sequence ID" value="KAF7399771.1"/>
    <property type="molecule type" value="Genomic_DNA"/>
</dbReference>
<reference evidence="1" key="1">
    <citation type="journal article" date="2020" name="G3 (Bethesda)">
        <title>High-Quality Assemblies for Three Invasive Social Wasps from the &lt;i&gt;Vespula&lt;/i&gt; Genus.</title>
        <authorList>
            <person name="Harrop T.W.R."/>
            <person name="Guhlin J."/>
            <person name="McLaughlin G.M."/>
            <person name="Permina E."/>
            <person name="Stockwell P."/>
            <person name="Gilligan J."/>
            <person name="Le Lec M.F."/>
            <person name="Gruber M.A.M."/>
            <person name="Quinn O."/>
            <person name="Lovegrove M."/>
            <person name="Duncan E.J."/>
            <person name="Remnant E.J."/>
            <person name="Van Eeckhoven J."/>
            <person name="Graham B."/>
            <person name="Knapp R.A."/>
            <person name="Langford K.W."/>
            <person name="Kronenberg Z."/>
            <person name="Press M.O."/>
            <person name="Eacker S.M."/>
            <person name="Wilson-Rankin E.E."/>
            <person name="Purcell J."/>
            <person name="Lester P.J."/>
            <person name="Dearden P.K."/>
        </authorList>
    </citation>
    <scope>NUCLEOTIDE SEQUENCE</scope>
    <source>
        <strain evidence="1">Linc-1</strain>
    </source>
</reference>
<dbReference type="Proteomes" id="UP000617340">
    <property type="component" value="Unassembled WGS sequence"/>
</dbReference>